<proteinExistence type="predicted"/>
<dbReference type="AlphaFoldDB" id="A0A378XAV0"/>
<dbReference type="Gene3D" id="3.40.50.2000">
    <property type="entry name" value="Glycogen Phosphorylase B"/>
    <property type="match status" value="1"/>
</dbReference>
<evidence type="ECO:0000313" key="5">
    <source>
        <dbReference type="Proteomes" id="UP000254603"/>
    </source>
</evidence>
<evidence type="ECO:0000256" key="2">
    <source>
        <dbReference type="ARBA" id="ARBA00022679"/>
    </source>
</evidence>
<dbReference type="PANTHER" id="PTHR12526:SF629">
    <property type="entry name" value="TEICHURONIC ACID BIOSYNTHESIS GLYCOSYLTRANSFERASE TUAH-RELATED"/>
    <property type="match status" value="1"/>
</dbReference>
<accession>A0A378XAV0</accession>
<reference evidence="4 5" key="1">
    <citation type="submission" date="2018-06" db="EMBL/GenBank/DDBJ databases">
        <authorList>
            <consortium name="Pathogen Informatics"/>
            <person name="Doyle S."/>
        </authorList>
    </citation>
    <scope>NUCLEOTIDE SEQUENCE [LARGE SCALE GENOMIC DNA]</scope>
    <source>
        <strain evidence="4 5">NCTC11997</strain>
    </source>
</reference>
<evidence type="ECO:0000313" key="4">
    <source>
        <dbReference type="EMBL" id="SUA50694.1"/>
    </source>
</evidence>
<dbReference type="Pfam" id="PF00534">
    <property type="entry name" value="Glycos_transf_1"/>
    <property type="match status" value="1"/>
</dbReference>
<evidence type="ECO:0000256" key="1">
    <source>
        <dbReference type="ARBA" id="ARBA00022676"/>
    </source>
</evidence>
<keyword evidence="1 4" id="KW-0328">Glycosyltransferase</keyword>
<sequence>MFEYMSAGVPVIGSNFPLWKEIIEGNQCGLCVDPLEPQAIAEAIDYLVTHPAEAEQMGRNGQKAVHERYNWGIEEAKLLEFYNNL</sequence>
<dbReference type="STRING" id="1122619.GCA_000373745_01301"/>
<dbReference type="SUPFAM" id="SSF53756">
    <property type="entry name" value="UDP-Glycosyltransferase/glycogen phosphorylase"/>
    <property type="match status" value="1"/>
</dbReference>
<dbReference type="EC" id="2.4.1.345" evidence="4"/>
<protein>
    <submittedName>
        <fullName evidence="4">GDP-mannose-dependent alpha-(1-6)-phosphatidylinositol monomannoside mannosyltransferase</fullName>
        <ecNumber evidence="4">2.4.1.345</ecNumber>
    </submittedName>
</protein>
<dbReference type="EMBL" id="UGSB01000001">
    <property type="protein sequence ID" value="SUA50694.1"/>
    <property type="molecule type" value="Genomic_DNA"/>
</dbReference>
<dbReference type="PANTHER" id="PTHR12526">
    <property type="entry name" value="GLYCOSYLTRANSFERASE"/>
    <property type="match status" value="1"/>
</dbReference>
<keyword evidence="2 4" id="KW-0808">Transferase</keyword>
<organism evidence="4 5">
    <name type="scientific">Oligella ureolytica</name>
    <dbReference type="NCBI Taxonomy" id="90244"/>
    <lineage>
        <taxon>Bacteria</taxon>
        <taxon>Pseudomonadati</taxon>
        <taxon>Pseudomonadota</taxon>
        <taxon>Betaproteobacteria</taxon>
        <taxon>Burkholderiales</taxon>
        <taxon>Alcaligenaceae</taxon>
        <taxon>Oligella</taxon>
    </lineage>
</organism>
<name>A0A378XAV0_9BURK</name>
<gene>
    <name evidence="4" type="primary">pimB_1</name>
    <name evidence="4" type="ORF">NCTC11997_00330</name>
</gene>
<feature type="domain" description="Glycosyl transferase family 1" evidence="3">
    <location>
        <begin position="3"/>
        <end position="63"/>
    </location>
</feature>
<dbReference type="GO" id="GO:0043750">
    <property type="term" value="F:phosphatidylinositol alpha-mannosyltransferase activity"/>
    <property type="evidence" value="ECO:0007669"/>
    <property type="project" value="UniProtKB-EC"/>
</dbReference>
<dbReference type="InterPro" id="IPR001296">
    <property type="entry name" value="Glyco_trans_1"/>
</dbReference>
<dbReference type="Proteomes" id="UP000254603">
    <property type="component" value="Unassembled WGS sequence"/>
</dbReference>
<evidence type="ECO:0000259" key="3">
    <source>
        <dbReference type="Pfam" id="PF00534"/>
    </source>
</evidence>